<dbReference type="STRING" id="1324352.OK18_12145"/>
<organism evidence="1 2">
    <name type="scientific">Chryseobacterium gallinarum</name>
    <dbReference type="NCBI Taxonomy" id="1324352"/>
    <lineage>
        <taxon>Bacteria</taxon>
        <taxon>Pseudomonadati</taxon>
        <taxon>Bacteroidota</taxon>
        <taxon>Flavobacteriia</taxon>
        <taxon>Flavobacteriales</taxon>
        <taxon>Weeksellaceae</taxon>
        <taxon>Chryseobacterium group</taxon>
        <taxon>Chryseobacterium</taxon>
    </lineage>
</organism>
<dbReference type="Proteomes" id="UP000035213">
    <property type="component" value="Chromosome"/>
</dbReference>
<proteinExistence type="predicted"/>
<dbReference type="EMBL" id="CP009928">
    <property type="protein sequence ID" value="AKK73262.1"/>
    <property type="molecule type" value="Genomic_DNA"/>
</dbReference>
<dbReference type="KEGG" id="cgn:OK18_12145"/>
<evidence type="ECO:0000313" key="2">
    <source>
        <dbReference type="Proteomes" id="UP000035213"/>
    </source>
</evidence>
<evidence type="ECO:0000313" key="1">
    <source>
        <dbReference type="EMBL" id="AKK73262.1"/>
    </source>
</evidence>
<accession>A0A0G3M8A4</accession>
<name>A0A0G3M8A4_CHRGL</name>
<dbReference type="RefSeq" id="WP_053328155.1">
    <property type="nucleotide sequence ID" value="NZ_CP009928.1"/>
</dbReference>
<sequence>MKKIFLYILAGSLCFSACKKSDDDVNTYVEPEDINVQNSYDDQAIKKFMDENYLDVQGNIKSFSATDTADDKEKKLSQLDYKTLPSGTIYIIRDGAQPPTSTPPKDLTIKPNDSMRIMVRANSYLATLSDGKGAFTASATFINTINGNGVPVLDPTFYYISNVEGKKNPLIKNATTDAAKQPGYYVISGFNEALQKFNAYDNISNSTPYNLQGVIIVPSRAAFARNPHYPYNYAGYASPISLRNRSFVFNFQVYGREARPY</sequence>
<dbReference type="AlphaFoldDB" id="A0A0G3M8A4"/>
<reference evidence="1 2" key="1">
    <citation type="submission" date="2014-11" db="EMBL/GenBank/DDBJ databases">
        <authorList>
            <person name="Park G.-S."/>
            <person name="Hong S.-J."/>
            <person name="Jung B.K."/>
            <person name="Khan A.R."/>
            <person name="Kwak Y."/>
            <person name="Shin J.-H."/>
        </authorList>
    </citation>
    <scope>NUCLEOTIDE SEQUENCE [LARGE SCALE GENOMIC DNA]</scope>
    <source>
        <strain evidence="1 2">DSM 27622</strain>
    </source>
</reference>
<protein>
    <submittedName>
        <fullName evidence="1">Uncharacterized protein</fullName>
    </submittedName>
</protein>
<gene>
    <name evidence="1" type="ORF">OK18_12145</name>
</gene>
<dbReference type="PATRIC" id="fig|1324352.5.peg.2529"/>
<dbReference type="OrthoDB" id="1270857at2"/>